<dbReference type="GO" id="GO:0046654">
    <property type="term" value="P:tetrahydrofolate biosynthetic process"/>
    <property type="evidence" value="ECO:0007669"/>
    <property type="project" value="UniProtKB-UniRule"/>
</dbReference>
<dbReference type="GO" id="GO:0046656">
    <property type="term" value="P:folic acid biosynthetic process"/>
    <property type="evidence" value="ECO:0007669"/>
    <property type="project" value="UniProtKB-UniRule"/>
</dbReference>
<dbReference type="PANTHER" id="PTHR42844">
    <property type="entry name" value="DIHYDRONEOPTERIN ALDOLASE 1-RELATED"/>
    <property type="match status" value="1"/>
</dbReference>
<reference evidence="9 10" key="1">
    <citation type="submission" date="2021-02" db="EMBL/GenBank/DDBJ databases">
        <title>Alicyclobacillus curvatus sp. nov. and Alicyclobacillus mengziensis sp. nov., two acidophilic bacteria isolated from acid mine drainage.</title>
        <authorList>
            <person name="Huang Y."/>
        </authorList>
    </citation>
    <scope>NUCLEOTIDE SEQUENCE [LARGE SCALE GENOMIC DNA]</scope>
    <source>
        <strain evidence="9 10">S30H14</strain>
    </source>
</reference>
<evidence type="ECO:0000256" key="5">
    <source>
        <dbReference type="ARBA" id="ARBA00023239"/>
    </source>
</evidence>
<dbReference type="FunFam" id="3.30.1130.10:FF:000003">
    <property type="entry name" value="7,8-dihydroneopterin aldolase"/>
    <property type="match status" value="1"/>
</dbReference>
<keyword evidence="10" id="KW-1185">Reference proteome</keyword>
<comment type="pathway">
    <text evidence="2 6">Cofactor biosynthesis; tetrahydrofolate biosynthesis; 2-amino-4-hydroxy-6-hydroxymethyl-7,8-dihydropteridine diphosphate from 7,8-dihydroneopterin triphosphate: step 3/4.</text>
</comment>
<dbReference type="Pfam" id="PF02152">
    <property type="entry name" value="FolB"/>
    <property type="match status" value="1"/>
</dbReference>
<dbReference type="Gene3D" id="3.30.1130.10">
    <property type="match status" value="1"/>
</dbReference>
<evidence type="ECO:0000313" key="9">
    <source>
        <dbReference type="EMBL" id="QSO49055.1"/>
    </source>
</evidence>
<evidence type="ECO:0000256" key="4">
    <source>
        <dbReference type="ARBA" id="ARBA00022909"/>
    </source>
</evidence>
<dbReference type="CDD" id="cd00534">
    <property type="entry name" value="DHNA_DHNTPE"/>
    <property type="match status" value="1"/>
</dbReference>
<dbReference type="SMART" id="SM00905">
    <property type="entry name" value="FolB"/>
    <property type="match status" value="1"/>
</dbReference>
<dbReference type="GO" id="GO:0005737">
    <property type="term" value="C:cytoplasm"/>
    <property type="evidence" value="ECO:0007669"/>
    <property type="project" value="TreeGrafter"/>
</dbReference>
<dbReference type="EC" id="4.1.2.25" evidence="6"/>
<dbReference type="InterPro" id="IPR006156">
    <property type="entry name" value="Dihydroneopterin_aldolase"/>
</dbReference>
<name>A0A9X7Z916_9BACL</name>
<dbReference type="Proteomes" id="UP000663505">
    <property type="component" value="Chromosome"/>
</dbReference>
<comment type="catalytic activity">
    <reaction evidence="1 6">
        <text>7,8-dihydroneopterin = 6-hydroxymethyl-7,8-dihydropterin + glycolaldehyde</text>
        <dbReference type="Rhea" id="RHEA:10540"/>
        <dbReference type="ChEBI" id="CHEBI:17001"/>
        <dbReference type="ChEBI" id="CHEBI:17071"/>
        <dbReference type="ChEBI" id="CHEBI:44841"/>
        <dbReference type="EC" id="4.1.2.25"/>
    </reaction>
</comment>
<protein>
    <recommendedName>
        <fullName evidence="6">7,8-dihydroneopterin aldolase</fullName>
        <ecNumber evidence="6">4.1.2.25</ecNumber>
    </recommendedName>
</protein>
<feature type="domain" description="Dihydroneopterin aldolase/epimerase" evidence="8">
    <location>
        <begin position="4"/>
        <end position="117"/>
    </location>
</feature>
<comment type="similarity">
    <text evidence="3 6">Belongs to the DHNA family.</text>
</comment>
<proteinExistence type="inferred from homology"/>
<dbReference type="PANTHER" id="PTHR42844:SF1">
    <property type="entry name" value="DIHYDRONEOPTERIN ALDOLASE 1-RELATED"/>
    <property type="match status" value="1"/>
</dbReference>
<dbReference type="RefSeq" id="WP_206658369.1">
    <property type="nucleotide sequence ID" value="NZ_CP071182.1"/>
</dbReference>
<evidence type="ECO:0000256" key="1">
    <source>
        <dbReference type="ARBA" id="ARBA00001353"/>
    </source>
</evidence>
<evidence type="ECO:0000256" key="7">
    <source>
        <dbReference type="SAM" id="MobiDB-lite"/>
    </source>
</evidence>
<organism evidence="9 10">
    <name type="scientific">Alicyclobacillus mengziensis</name>
    <dbReference type="NCBI Taxonomy" id="2931921"/>
    <lineage>
        <taxon>Bacteria</taxon>
        <taxon>Bacillati</taxon>
        <taxon>Bacillota</taxon>
        <taxon>Bacilli</taxon>
        <taxon>Bacillales</taxon>
        <taxon>Alicyclobacillaceae</taxon>
        <taxon>Alicyclobacillus</taxon>
    </lineage>
</organism>
<gene>
    <name evidence="9" type="primary">folB</name>
    <name evidence="9" type="ORF">JZ786_09070</name>
</gene>
<dbReference type="GO" id="GO:0004150">
    <property type="term" value="F:dihydroneopterin aldolase activity"/>
    <property type="evidence" value="ECO:0007669"/>
    <property type="project" value="UniProtKB-UniRule"/>
</dbReference>
<accession>A0A9X7Z916</accession>
<keyword evidence="5 6" id="KW-0456">Lyase</keyword>
<dbReference type="InterPro" id="IPR006157">
    <property type="entry name" value="FolB_dom"/>
</dbReference>
<evidence type="ECO:0000259" key="8">
    <source>
        <dbReference type="SMART" id="SM00905"/>
    </source>
</evidence>
<dbReference type="KEGG" id="afx:JZ786_09070"/>
<evidence type="ECO:0000256" key="6">
    <source>
        <dbReference type="RuleBase" id="RU362079"/>
    </source>
</evidence>
<evidence type="ECO:0000313" key="10">
    <source>
        <dbReference type="Proteomes" id="UP000663505"/>
    </source>
</evidence>
<dbReference type="EMBL" id="CP071182">
    <property type="protein sequence ID" value="QSO49055.1"/>
    <property type="molecule type" value="Genomic_DNA"/>
</dbReference>
<evidence type="ECO:0000256" key="2">
    <source>
        <dbReference type="ARBA" id="ARBA00005013"/>
    </source>
</evidence>
<comment type="function">
    <text evidence="6">Catalyzes the conversion of 7,8-dihydroneopterin to 6-hydroxymethyl-7,8-dihydropterin.</text>
</comment>
<dbReference type="NCBIfam" id="TIGR00525">
    <property type="entry name" value="folB"/>
    <property type="match status" value="1"/>
</dbReference>
<feature type="region of interest" description="Disordered" evidence="7">
    <location>
        <begin position="119"/>
        <end position="141"/>
    </location>
</feature>
<dbReference type="SUPFAM" id="SSF55620">
    <property type="entry name" value="Tetrahydrobiopterin biosynthesis enzymes-like"/>
    <property type="match status" value="1"/>
</dbReference>
<dbReference type="AlphaFoldDB" id="A0A9X7Z916"/>
<evidence type="ECO:0000256" key="3">
    <source>
        <dbReference type="ARBA" id="ARBA00005708"/>
    </source>
</evidence>
<keyword evidence="4 6" id="KW-0289">Folate biosynthesis</keyword>
<dbReference type="NCBIfam" id="TIGR00526">
    <property type="entry name" value="folB_dom"/>
    <property type="match status" value="1"/>
</dbReference>
<dbReference type="InterPro" id="IPR043133">
    <property type="entry name" value="GTP-CH-I_C/QueF"/>
</dbReference>
<sequence>MDSIRITGMVFFGYHGVFAEEQKIGQRFYVNVELYLDLAAAALSDEVSDTVDYGQVYKLVRDIVEGEPKKLIEAVAGEISNRVFAEYPQVMRIVVEVIKPSAPVPGIFDQVSARLDRNRNRNSADLPVQDTGSEVHPSERS</sequence>